<keyword evidence="3" id="KW-0689">Ribosomal protein</keyword>
<accession>A0A1E4S5E5</accession>
<name>A0A0H5CBG3_CYBJN</name>
<reference evidence="2" key="1">
    <citation type="submission" date="2014-12" db="EMBL/GenBank/DDBJ databases">
        <authorList>
            <person name="Jaenicke S."/>
        </authorList>
    </citation>
    <scope>NUCLEOTIDE SEQUENCE [LARGE SCALE GENOMIC DNA]</scope>
    <source>
        <strain evidence="2">CBS1600</strain>
    </source>
</reference>
<protein>
    <submittedName>
        <fullName evidence="3">Mitochondrial ribosomal protein of the large subunit</fullName>
    </submittedName>
</protein>
<dbReference type="Proteomes" id="UP000094389">
    <property type="component" value="Unassembled WGS sequence"/>
</dbReference>
<proteinExistence type="predicted"/>
<organism evidence="2 4">
    <name type="scientific">Cyberlindnera jadinii (strain ATCC 18201 / CBS 1600 / BCRC 20928 / JCM 3617 / NBRC 0987 / NRRL Y-1542)</name>
    <name type="common">Torula yeast</name>
    <name type="synonym">Candida utilis</name>
    <dbReference type="NCBI Taxonomy" id="983966"/>
    <lineage>
        <taxon>Eukaryota</taxon>
        <taxon>Fungi</taxon>
        <taxon>Dikarya</taxon>
        <taxon>Ascomycota</taxon>
        <taxon>Saccharomycotina</taxon>
        <taxon>Saccharomycetes</taxon>
        <taxon>Phaffomycetales</taxon>
        <taxon>Phaffomycetaceae</taxon>
        <taxon>Cyberlindnera</taxon>
    </lineage>
</organism>
<evidence type="ECO:0000259" key="1">
    <source>
        <dbReference type="Pfam" id="PF18126"/>
    </source>
</evidence>
<dbReference type="PANTHER" id="PTHR28041">
    <property type="entry name" value="54S RIBOSOMAL PROTEIN L25, MITOCHONDRIAL"/>
    <property type="match status" value="1"/>
</dbReference>
<dbReference type="GO" id="GO:0003735">
    <property type="term" value="F:structural constituent of ribosome"/>
    <property type="evidence" value="ECO:0007669"/>
    <property type="project" value="InterPro"/>
</dbReference>
<dbReference type="GO" id="GO:0005762">
    <property type="term" value="C:mitochondrial large ribosomal subunit"/>
    <property type="evidence" value="ECO:0007669"/>
    <property type="project" value="InterPro"/>
</dbReference>
<reference evidence="3 5" key="3">
    <citation type="journal article" date="2016" name="Proc. Natl. Acad. Sci. U.S.A.">
        <title>Comparative genomics of biotechnologically important yeasts.</title>
        <authorList>
            <person name="Riley R."/>
            <person name="Haridas S."/>
            <person name="Wolfe K.H."/>
            <person name="Lopes M.R."/>
            <person name="Hittinger C.T."/>
            <person name="Goeker M."/>
            <person name="Salamov A.A."/>
            <person name="Wisecaver J.H."/>
            <person name="Long T.M."/>
            <person name="Calvey C.H."/>
            <person name="Aerts A.L."/>
            <person name="Barry K.W."/>
            <person name="Choi C."/>
            <person name="Clum A."/>
            <person name="Coughlan A.Y."/>
            <person name="Deshpande S."/>
            <person name="Douglass A.P."/>
            <person name="Hanson S.J."/>
            <person name="Klenk H.-P."/>
            <person name="LaButti K.M."/>
            <person name="Lapidus A."/>
            <person name="Lindquist E.A."/>
            <person name="Lipzen A.M."/>
            <person name="Meier-Kolthoff J.P."/>
            <person name="Ohm R.A."/>
            <person name="Otillar R.P."/>
            <person name="Pangilinan J.L."/>
            <person name="Peng Y."/>
            <person name="Rokas A."/>
            <person name="Rosa C.A."/>
            <person name="Scheuner C."/>
            <person name="Sibirny A.A."/>
            <person name="Slot J.C."/>
            <person name="Stielow J.B."/>
            <person name="Sun H."/>
            <person name="Kurtzman C.P."/>
            <person name="Blackwell M."/>
            <person name="Grigoriev I.V."/>
            <person name="Jeffries T.W."/>
        </authorList>
    </citation>
    <scope>NUCLEOTIDE SEQUENCE [LARGE SCALE GENOMIC DNA]</scope>
    <source>
        <strain evidence="5">ATCC 18201 / CBS 1600 / BCRC 20928 / JCM 3617 / NBRC 0987 / NRRL Y-1542</strain>
        <strain evidence="3">NRRL Y-1542</strain>
    </source>
</reference>
<dbReference type="AlphaFoldDB" id="A0A0H5CBG3"/>
<dbReference type="OrthoDB" id="18529at2759"/>
<dbReference type="STRING" id="983966.A0A0H5CBG3"/>
<evidence type="ECO:0000313" key="5">
    <source>
        <dbReference type="Proteomes" id="UP000094389"/>
    </source>
</evidence>
<dbReference type="Pfam" id="PF18126">
    <property type="entry name" value="Mitoc_mL59"/>
    <property type="match status" value="1"/>
</dbReference>
<dbReference type="EMBL" id="CDQK01000002">
    <property type="protein sequence ID" value="CEP21604.1"/>
    <property type="molecule type" value="Genomic_DNA"/>
</dbReference>
<keyword evidence="5" id="KW-1185">Reference proteome</keyword>
<dbReference type="Proteomes" id="UP000038830">
    <property type="component" value="Unassembled WGS sequence"/>
</dbReference>
<reference evidence="4" key="2">
    <citation type="journal article" date="2015" name="J. Biotechnol.">
        <title>The structure of the Cyberlindnera jadinii genome and its relation to Candida utilis analyzed by the occurrence of single nucleotide polymorphisms.</title>
        <authorList>
            <person name="Rupp O."/>
            <person name="Brinkrolf K."/>
            <person name="Buerth C."/>
            <person name="Kunigo M."/>
            <person name="Schneider J."/>
            <person name="Jaenicke S."/>
            <person name="Goesmann A."/>
            <person name="Puehler A."/>
            <person name="Jaeger K.-E."/>
            <person name="Ernst J.F."/>
        </authorList>
    </citation>
    <scope>NUCLEOTIDE SEQUENCE [LARGE SCALE GENOMIC DNA]</scope>
    <source>
        <strain evidence="4">ATCC 18201 / CBS 1600 / BCRC 20928 / JCM 3617 / NBRC 0987 / NRRL Y-1542</strain>
    </source>
</reference>
<evidence type="ECO:0000313" key="2">
    <source>
        <dbReference type="EMBL" id="CEP21604.1"/>
    </source>
</evidence>
<gene>
    <name evidence="2" type="ORF">BN1211_1734</name>
    <name evidence="3" type="ORF">CYBJADRAFT_188908</name>
</gene>
<evidence type="ECO:0000313" key="4">
    <source>
        <dbReference type="Proteomes" id="UP000038830"/>
    </source>
</evidence>
<evidence type="ECO:0000313" key="3">
    <source>
        <dbReference type="EMBL" id="ODV74728.1"/>
    </source>
</evidence>
<accession>A0A0H5CBG3</accession>
<dbReference type="EMBL" id="KV453927">
    <property type="protein sequence ID" value="ODV74728.1"/>
    <property type="molecule type" value="Genomic_DNA"/>
</dbReference>
<feature type="domain" description="Large ribosomal subunit protein mL59" evidence="1">
    <location>
        <begin position="30"/>
        <end position="155"/>
    </location>
</feature>
<dbReference type="PANTHER" id="PTHR28041:SF1">
    <property type="entry name" value="LARGE RIBOSOMAL SUBUNIT PROTEIN ML59"/>
    <property type="match status" value="1"/>
</dbReference>
<dbReference type="OMA" id="KGHKHEL"/>
<sequence>MKPSVGLFQVAKDVTKDLSDSAFFYQLPVTLQRFFERYPPVPFKQYATKPTLTTAEDANPFLPNKHPVTQKYHDPKYSLRRQSDLWKLAYRYGVQDCLPQLQGDKKFYEEKYEANEYLKGTLRPKGRRYEKNVTERRAKVVEALAKADEKILSVKGNKYKRLLERREKKKQTWI</sequence>
<dbReference type="InterPro" id="IPR040922">
    <property type="entry name" value="Ribosomal_mL59_dom"/>
</dbReference>
<dbReference type="InterPro" id="IPR037507">
    <property type="entry name" value="Ribosomal_mL59"/>
</dbReference>
<keyword evidence="3" id="KW-0687">Ribonucleoprotein</keyword>